<sequence length="286" mass="31889">MGEIQGLAPSWLLLDRSVSTKDINISGTLSVRVYQPPRINESDSLPLALYAHGGGWAFGGLDDDDALCRFIARTGPMVVVSVKYRLAPEYPFPAALEDCIDTIRWVNQHSEELNANSASLVTVGQSAGGNLAIATALKCLENDIAHPIGVVAIVPITCHPDHCPRELARQYTSYEENAYTPMTAATTMRSLFDLYSKSPEDPYISVLLHSNLSKMPKTYIAISEKDTLRDDGRLLKKRLDEYGVPNRCDEYIGQPHYFHTMPSKHLRTERDLFYKNLAKGLKFVLM</sequence>
<organism evidence="3 4">
    <name type="scientific">Talaromyces proteolyticus</name>
    <dbReference type="NCBI Taxonomy" id="1131652"/>
    <lineage>
        <taxon>Eukaryota</taxon>
        <taxon>Fungi</taxon>
        <taxon>Dikarya</taxon>
        <taxon>Ascomycota</taxon>
        <taxon>Pezizomycotina</taxon>
        <taxon>Eurotiomycetes</taxon>
        <taxon>Eurotiomycetidae</taxon>
        <taxon>Eurotiales</taxon>
        <taxon>Trichocomaceae</taxon>
        <taxon>Talaromyces</taxon>
        <taxon>Talaromyces sect. Bacilispori</taxon>
    </lineage>
</organism>
<evidence type="ECO:0000256" key="1">
    <source>
        <dbReference type="ARBA" id="ARBA00022801"/>
    </source>
</evidence>
<dbReference type="PANTHER" id="PTHR48081:SF8">
    <property type="entry name" value="ALPHA_BETA HYDROLASE FOLD-3 DOMAIN-CONTAINING PROTEIN-RELATED"/>
    <property type="match status" value="1"/>
</dbReference>
<dbReference type="AlphaFoldDB" id="A0AAD4KUL6"/>
<dbReference type="InterPro" id="IPR050300">
    <property type="entry name" value="GDXG_lipolytic_enzyme"/>
</dbReference>
<dbReference type="InterPro" id="IPR029058">
    <property type="entry name" value="AB_hydrolase_fold"/>
</dbReference>
<dbReference type="GO" id="GO:0016787">
    <property type="term" value="F:hydrolase activity"/>
    <property type="evidence" value="ECO:0007669"/>
    <property type="project" value="UniProtKB-KW"/>
</dbReference>
<dbReference type="Pfam" id="PF07859">
    <property type="entry name" value="Abhydrolase_3"/>
    <property type="match status" value="1"/>
</dbReference>
<dbReference type="PANTHER" id="PTHR48081">
    <property type="entry name" value="AB HYDROLASE SUPERFAMILY PROTEIN C4A8.06C"/>
    <property type="match status" value="1"/>
</dbReference>
<dbReference type="SUPFAM" id="SSF53474">
    <property type="entry name" value="alpha/beta-Hydrolases"/>
    <property type="match status" value="1"/>
</dbReference>
<keyword evidence="4" id="KW-1185">Reference proteome</keyword>
<dbReference type="GeneID" id="70248199"/>
<dbReference type="Gene3D" id="3.40.50.1820">
    <property type="entry name" value="alpha/beta hydrolase"/>
    <property type="match status" value="1"/>
</dbReference>
<dbReference type="EMBL" id="JAJTJA010000003">
    <property type="protein sequence ID" value="KAH8701518.1"/>
    <property type="molecule type" value="Genomic_DNA"/>
</dbReference>
<feature type="domain" description="Alpha/beta hydrolase fold-3" evidence="2">
    <location>
        <begin position="49"/>
        <end position="259"/>
    </location>
</feature>
<dbReference type="RefSeq" id="XP_046074894.1">
    <property type="nucleotide sequence ID" value="XM_046217912.1"/>
</dbReference>
<dbReference type="Proteomes" id="UP001201262">
    <property type="component" value="Unassembled WGS sequence"/>
</dbReference>
<proteinExistence type="predicted"/>
<keyword evidence="1 3" id="KW-0378">Hydrolase</keyword>
<evidence type="ECO:0000313" key="3">
    <source>
        <dbReference type="EMBL" id="KAH8701518.1"/>
    </source>
</evidence>
<dbReference type="InterPro" id="IPR013094">
    <property type="entry name" value="AB_hydrolase_3"/>
</dbReference>
<accession>A0AAD4KUL6</accession>
<evidence type="ECO:0000313" key="4">
    <source>
        <dbReference type="Proteomes" id="UP001201262"/>
    </source>
</evidence>
<gene>
    <name evidence="3" type="ORF">BGW36DRAFT_394409</name>
</gene>
<reference evidence="3" key="1">
    <citation type="submission" date="2021-12" db="EMBL/GenBank/DDBJ databases">
        <title>Convergent genome expansion in fungi linked to evolution of root-endophyte symbiosis.</title>
        <authorList>
            <consortium name="DOE Joint Genome Institute"/>
            <person name="Ke Y.-H."/>
            <person name="Bonito G."/>
            <person name="Liao H.-L."/>
            <person name="Looney B."/>
            <person name="Rojas-Flechas A."/>
            <person name="Nash J."/>
            <person name="Hameed K."/>
            <person name="Schadt C."/>
            <person name="Martin F."/>
            <person name="Crous P.W."/>
            <person name="Miettinen O."/>
            <person name="Magnuson J.K."/>
            <person name="Labbe J."/>
            <person name="Jacobson D."/>
            <person name="Doktycz M.J."/>
            <person name="Veneault-Fourrey C."/>
            <person name="Kuo A."/>
            <person name="Mondo S."/>
            <person name="Calhoun S."/>
            <person name="Riley R."/>
            <person name="Ohm R."/>
            <person name="LaButti K."/>
            <person name="Andreopoulos B."/>
            <person name="Pangilinan J."/>
            <person name="Nolan M."/>
            <person name="Tritt A."/>
            <person name="Clum A."/>
            <person name="Lipzen A."/>
            <person name="Daum C."/>
            <person name="Barry K."/>
            <person name="Grigoriev I.V."/>
            <person name="Vilgalys R."/>
        </authorList>
    </citation>
    <scope>NUCLEOTIDE SEQUENCE</scope>
    <source>
        <strain evidence="3">PMI_201</strain>
    </source>
</reference>
<comment type="caution">
    <text evidence="3">The sequence shown here is derived from an EMBL/GenBank/DDBJ whole genome shotgun (WGS) entry which is preliminary data.</text>
</comment>
<name>A0AAD4KUL6_9EURO</name>
<evidence type="ECO:0000259" key="2">
    <source>
        <dbReference type="Pfam" id="PF07859"/>
    </source>
</evidence>
<protein>
    <submittedName>
        <fullName evidence="3">Alpha/Beta hydrolase protein</fullName>
    </submittedName>
</protein>